<proteinExistence type="predicted"/>
<dbReference type="EMBL" id="CP025958">
    <property type="protein sequence ID" value="AWM38727.1"/>
    <property type="molecule type" value="Genomic_DNA"/>
</dbReference>
<accession>A0A2Z3H4W4</accession>
<reference evidence="1 2" key="1">
    <citation type="submission" date="2018-01" db="EMBL/GenBank/DDBJ databases">
        <title>G. obscuriglobus.</title>
        <authorList>
            <person name="Franke J."/>
            <person name="Blomberg W."/>
            <person name="Selmecki A."/>
        </authorList>
    </citation>
    <scope>NUCLEOTIDE SEQUENCE [LARGE SCALE GENOMIC DNA]</scope>
    <source>
        <strain evidence="1 2">DSM 5831</strain>
    </source>
</reference>
<gene>
    <name evidence="1" type="ORF">C1280_18180</name>
</gene>
<protein>
    <submittedName>
        <fullName evidence="1">HNH endonuclease</fullName>
    </submittedName>
</protein>
<dbReference type="GO" id="GO:0004519">
    <property type="term" value="F:endonuclease activity"/>
    <property type="evidence" value="ECO:0007669"/>
    <property type="project" value="UniProtKB-KW"/>
</dbReference>
<evidence type="ECO:0000313" key="2">
    <source>
        <dbReference type="Proteomes" id="UP000245802"/>
    </source>
</evidence>
<name>A0A2Z3H4W4_9BACT</name>
<dbReference type="KEGG" id="gog:C1280_18180"/>
<keyword evidence="2" id="KW-1185">Reference proteome</keyword>
<dbReference type="OrthoDB" id="9802901at2"/>
<keyword evidence="1" id="KW-0540">Nuclease</keyword>
<dbReference type="Gene3D" id="1.10.30.50">
    <property type="match status" value="1"/>
</dbReference>
<dbReference type="Proteomes" id="UP000245802">
    <property type="component" value="Chromosome"/>
</dbReference>
<evidence type="ECO:0000313" key="1">
    <source>
        <dbReference type="EMBL" id="AWM38727.1"/>
    </source>
</evidence>
<keyword evidence="1" id="KW-0378">Hydrolase</keyword>
<sequence length="123" mass="14147">MPCFWCDRFGVRLTRDHVKPRCAGGGDEDNIVMACDGCQASRNQIQQYYTNAKVLRFKVAIRWPDAGRRHKEQIRRMRATLLKQLSGVLTLVAFWTQRETDRWGSSPTAALDLTVPDLPKRRA</sequence>
<dbReference type="AlphaFoldDB" id="A0A2Z3H4W4"/>
<dbReference type="RefSeq" id="WP_010048011.1">
    <property type="nucleotide sequence ID" value="NZ_CP025958.1"/>
</dbReference>
<keyword evidence="1" id="KW-0255">Endonuclease</keyword>
<organism evidence="1 2">
    <name type="scientific">Gemmata obscuriglobus</name>
    <dbReference type="NCBI Taxonomy" id="114"/>
    <lineage>
        <taxon>Bacteria</taxon>
        <taxon>Pseudomonadati</taxon>
        <taxon>Planctomycetota</taxon>
        <taxon>Planctomycetia</taxon>
        <taxon>Gemmatales</taxon>
        <taxon>Gemmataceae</taxon>
        <taxon>Gemmata</taxon>
    </lineage>
</organism>